<dbReference type="EMBL" id="UINC01020218">
    <property type="protein sequence ID" value="SVA85100.1"/>
    <property type="molecule type" value="Genomic_DNA"/>
</dbReference>
<evidence type="ECO:0000259" key="1">
    <source>
        <dbReference type="Pfam" id="PF04991"/>
    </source>
</evidence>
<accession>A0A381Z780</accession>
<dbReference type="GO" id="GO:0009100">
    <property type="term" value="P:glycoprotein metabolic process"/>
    <property type="evidence" value="ECO:0007669"/>
    <property type="project" value="UniProtKB-ARBA"/>
</dbReference>
<organism evidence="2">
    <name type="scientific">marine metagenome</name>
    <dbReference type="NCBI Taxonomy" id="408172"/>
    <lineage>
        <taxon>unclassified sequences</taxon>
        <taxon>metagenomes</taxon>
        <taxon>ecological metagenomes</taxon>
    </lineage>
</organism>
<dbReference type="PANTHER" id="PTHR43404:SF1">
    <property type="entry name" value="MNN4P"/>
    <property type="match status" value="1"/>
</dbReference>
<gene>
    <name evidence="2" type="ORF">METZ01_LOCUS137954</name>
</gene>
<dbReference type="AlphaFoldDB" id="A0A381Z780"/>
<reference evidence="2" key="1">
    <citation type="submission" date="2018-05" db="EMBL/GenBank/DDBJ databases">
        <authorList>
            <person name="Lanie J.A."/>
            <person name="Ng W.-L."/>
            <person name="Kazmierczak K.M."/>
            <person name="Andrzejewski T.M."/>
            <person name="Davidsen T.M."/>
            <person name="Wayne K.J."/>
            <person name="Tettelin H."/>
            <person name="Glass J.I."/>
            <person name="Rusch D."/>
            <person name="Podicherti R."/>
            <person name="Tsui H.-C.T."/>
            <person name="Winkler M.E."/>
        </authorList>
    </citation>
    <scope>NUCLEOTIDE SEQUENCE</scope>
</reference>
<sequence length="280" mass="31527">VLDQLGIVFFLRHGTCLGAVRDDSLITWDDDLDVGSVIGLHGLTEERMYQAVELFSQEGFAPNVIVSEIGLEVEMKKYDVPIDWNCYRIIGDNIYQWPVVQIPLSMHTELKEIKFLGETFLVPNPPEDYLRQRYGPDWEIPKKIGTFESDVLEMTDHSFIPPDHRKTMSLGSRFVSSSHTGYLKVLDLDGLPVHEAQIGIAATAALTGLENARTDIDGRVFFNLPVEGSYVVSIAYNDHREVLYSEWLAPHLNYVYTSNPAVPSGRRNALTNETGKPDLT</sequence>
<dbReference type="InterPro" id="IPR052942">
    <property type="entry name" value="LPS_cholinephosphotransferase"/>
</dbReference>
<dbReference type="Pfam" id="PF04991">
    <property type="entry name" value="LicD"/>
    <property type="match status" value="1"/>
</dbReference>
<feature type="domain" description="LicD/FKTN/FKRP nucleotidyltransferase" evidence="1">
    <location>
        <begin position="5"/>
        <end position="34"/>
    </location>
</feature>
<proteinExistence type="predicted"/>
<dbReference type="InterPro" id="IPR007074">
    <property type="entry name" value="LicD/FKTN/FKRP_NTP_transf"/>
</dbReference>
<name>A0A381Z780_9ZZZZ</name>
<feature type="non-terminal residue" evidence="2">
    <location>
        <position position="1"/>
    </location>
</feature>
<evidence type="ECO:0000313" key="2">
    <source>
        <dbReference type="EMBL" id="SVA85100.1"/>
    </source>
</evidence>
<protein>
    <recommendedName>
        <fullName evidence="1">LicD/FKTN/FKRP nucleotidyltransferase domain-containing protein</fullName>
    </recommendedName>
</protein>
<dbReference type="PANTHER" id="PTHR43404">
    <property type="entry name" value="LIPOPOLYSACCHARIDE CHOLINEPHOSPHOTRANSFERASE LICD"/>
    <property type="match status" value="1"/>
</dbReference>